<dbReference type="EMBL" id="BAAABU010000015">
    <property type="protein sequence ID" value="GAA0247338.1"/>
    <property type="molecule type" value="Genomic_DNA"/>
</dbReference>
<feature type="signal peptide" evidence="1">
    <location>
        <begin position="1"/>
        <end position="20"/>
    </location>
</feature>
<reference evidence="2 3" key="1">
    <citation type="journal article" date="2019" name="Int. J. Syst. Evol. Microbiol.">
        <title>The Global Catalogue of Microorganisms (GCM) 10K type strain sequencing project: providing services to taxonomists for standard genome sequencing and annotation.</title>
        <authorList>
            <consortium name="The Broad Institute Genomics Platform"/>
            <consortium name="The Broad Institute Genome Sequencing Center for Infectious Disease"/>
            <person name="Wu L."/>
            <person name="Ma J."/>
        </authorList>
    </citation>
    <scope>NUCLEOTIDE SEQUENCE [LARGE SCALE GENOMIC DNA]</scope>
    <source>
        <strain evidence="2 3">JCM 3380</strain>
    </source>
</reference>
<dbReference type="Proteomes" id="UP001500416">
    <property type="component" value="Unassembled WGS sequence"/>
</dbReference>
<comment type="caution">
    <text evidence="2">The sequence shown here is derived from an EMBL/GenBank/DDBJ whole genome shotgun (WGS) entry which is preliminary data.</text>
</comment>
<feature type="chain" id="PRO_5046765454" description="Bulb-type lectin domain-containing protein" evidence="1">
    <location>
        <begin position="21"/>
        <end position="371"/>
    </location>
</feature>
<keyword evidence="1" id="KW-0732">Signal</keyword>
<dbReference type="RefSeq" id="WP_343936683.1">
    <property type="nucleotide sequence ID" value="NZ_BAAABU010000015.1"/>
</dbReference>
<proteinExistence type="predicted"/>
<organism evidence="2 3">
    <name type="scientific">Saccharothrix mutabilis subsp. mutabilis</name>
    <dbReference type="NCBI Taxonomy" id="66855"/>
    <lineage>
        <taxon>Bacteria</taxon>
        <taxon>Bacillati</taxon>
        <taxon>Actinomycetota</taxon>
        <taxon>Actinomycetes</taxon>
        <taxon>Pseudonocardiales</taxon>
        <taxon>Pseudonocardiaceae</taxon>
        <taxon>Saccharothrix</taxon>
    </lineage>
</organism>
<accession>A0ABN0UDU2</accession>
<sequence length="371" mass="38440">MPWFRPLVAVLLAVVLPVLAAPAARAADRVPATALPGLSAQDPTRVLDLNDAGQIIGESGSTPVLWRRARVTALPGSFATSINRRGQVVLTDSRIGGGDYVQHPKIWHDGTTTGIAPEGAGIVAAGAINDRGWVPMTYSASPAGWHLERAAVWRDGRVQVLPVGDAGPHLSARVINHYGLVAGAHTPMMGGASFGFRCREGSCDRLPDAPGTSGSYSVSAVNGSGVIVGSRGLVPLRWQGDTVTVLPGGEGRVADNRRAVNERGDVAGWTKDAAGVRRATVWRGGQQVVIPVAGPAEALAVNDNGDVVGRSTASGADRAFLWRNGRVIDLGTLGGAYSTPVALNNTGTIIGLATTADGSYRAVRWQVGPAR</sequence>
<evidence type="ECO:0000256" key="1">
    <source>
        <dbReference type="SAM" id="SignalP"/>
    </source>
</evidence>
<evidence type="ECO:0008006" key="4">
    <source>
        <dbReference type="Google" id="ProtNLM"/>
    </source>
</evidence>
<dbReference type="NCBIfam" id="TIGR02913">
    <property type="entry name" value="HAF_rpt"/>
    <property type="match status" value="1"/>
</dbReference>
<protein>
    <recommendedName>
        <fullName evidence="4">Bulb-type lectin domain-containing protein</fullName>
    </recommendedName>
</protein>
<dbReference type="InterPro" id="IPR014262">
    <property type="entry name" value="HAF_rpt"/>
</dbReference>
<gene>
    <name evidence="2" type="ORF">GCM10010492_53730</name>
</gene>
<name>A0ABN0UDU2_9PSEU</name>
<evidence type="ECO:0000313" key="3">
    <source>
        <dbReference type="Proteomes" id="UP001500416"/>
    </source>
</evidence>
<keyword evidence="3" id="KW-1185">Reference proteome</keyword>
<evidence type="ECO:0000313" key="2">
    <source>
        <dbReference type="EMBL" id="GAA0247338.1"/>
    </source>
</evidence>